<feature type="compositionally biased region" description="Polar residues" evidence="7">
    <location>
        <begin position="779"/>
        <end position="793"/>
    </location>
</feature>
<reference evidence="9" key="1">
    <citation type="thesis" date="2020" institute="ProQuest LLC" country="789 East Eisenhower Parkway, Ann Arbor, MI, USA">
        <title>Comparative Genomics and Chromosome Evolution.</title>
        <authorList>
            <person name="Mudd A.B."/>
        </authorList>
    </citation>
    <scope>NUCLEOTIDE SEQUENCE</scope>
    <source>
        <strain evidence="9">Female2</strain>
        <tissue evidence="9">Blood</tissue>
    </source>
</reference>
<feature type="region of interest" description="Disordered" evidence="7">
    <location>
        <begin position="338"/>
        <end position="450"/>
    </location>
</feature>
<evidence type="ECO:0000256" key="6">
    <source>
        <dbReference type="SAM" id="Coils"/>
    </source>
</evidence>
<dbReference type="AlphaFoldDB" id="A0A8T2JEU5"/>
<dbReference type="SUPFAM" id="SSF48452">
    <property type="entry name" value="TPR-like"/>
    <property type="match status" value="3"/>
</dbReference>
<dbReference type="PANTHER" id="PTHR45984:SF3">
    <property type="entry name" value="SPERM-ASSOCIATED ANTIGEN 1"/>
    <property type="match status" value="1"/>
</dbReference>
<evidence type="ECO:0000256" key="2">
    <source>
        <dbReference type="ARBA" id="ARBA00022490"/>
    </source>
</evidence>
<feature type="region of interest" description="Disordered" evidence="7">
    <location>
        <begin position="603"/>
        <end position="624"/>
    </location>
</feature>
<dbReference type="FunFam" id="1.25.40.10:FF:000221">
    <property type="entry name" value="Mitochondrial import receptor subunit TOM34"/>
    <property type="match status" value="1"/>
</dbReference>
<dbReference type="Pfam" id="PF13174">
    <property type="entry name" value="TPR_6"/>
    <property type="match status" value="1"/>
</dbReference>
<dbReference type="Proteomes" id="UP000812440">
    <property type="component" value="Chromosome 6"/>
</dbReference>
<dbReference type="EMBL" id="JAACNH010000005">
    <property type="protein sequence ID" value="KAG8441810.1"/>
    <property type="molecule type" value="Genomic_DNA"/>
</dbReference>
<comment type="caution">
    <text evidence="9">The sequence shown here is derived from an EMBL/GenBank/DDBJ whole genome shotgun (WGS) entry which is preliminary data.</text>
</comment>
<dbReference type="InterPro" id="IPR025986">
    <property type="entry name" value="RPAP3-like_C"/>
</dbReference>
<dbReference type="SMART" id="SM00028">
    <property type="entry name" value="TPR"/>
    <property type="match status" value="9"/>
</dbReference>
<keyword evidence="10" id="KW-1185">Reference proteome</keyword>
<feature type="compositionally biased region" description="Basic and acidic residues" evidence="7">
    <location>
        <begin position="414"/>
        <end position="423"/>
    </location>
</feature>
<keyword evidence="4 5" id="KW-0802">TPR repeat</keyword>
<dbReference type="OrthoDB" id="2942533at2759"/>
<evidence type="ECO:0000256" key="5">
    <source>
        <dbReference type="PROSITE-ProRule" id="PRU00339"/>
    </source>
</evidence>
<dbReference type="PROSITE" id="PS50005">
    <property type="entry name" value="TPR"/>
    <property type="match status" value="1"/>
</dbReference>
<dbReference type="PANTHER" id="PTHR45984">
    <property type="entry name" value="RNA (RNA) POLYMERASE II ASSOCIATED PROTEIN HOMOLOG"/>
    <property type="match status" value="1"/>
</dbReference>
<name>A0A8T2JEU5_9PIPI</name>
<dbReference type="InterPro" id="IPR011990">
    <property type="entry name" value="TPR-like_helical_dom_sf"/>
</dbReference>
<dbReference type="Gene3D" id="1.25.40.10">
    <property type="entry name" value="Tetratricopeptide repeat domain"/>
    <property type="match status" value="3"/>
</dbReference>
<feature type="region of interest" description="Disordered" evidence="7">
    <location>
        <begin position="773"/>
        <end position="810"/>
    </location>
</feature>
<keyword evidence="6" id="KW-0175">Coiled coil</keyword>
<feature type="repeat" description="TPR" evidence="5">
    <location>
        <begin position="271"/>
        <end position="304"/>
    </location>
</feature>
<dbReference type="Pfam" id="PF13877">
    <property type="entry name" value="RPAP3_C"/>
    <property type="match status" value="1"/>
</dbReference>
<gene>
    <name evidence="9" type="ORF">GDO86_010840</name>
</gene>
<organism evidence="9 10">
    <name type="scientific">Hymenochirus boettgeri</name>
    <name type="common">Congo dwarf clawed frog</name>
    <dbReference type="NCBI Taxonomy" id="247094"/>
    <lineage>
        <taxon>Eukaryota</taxon>
        <taxon>Metazoa</taxon>
        <taxon>Chordata</taxon>
        <taxon>Craniata</taxon>
        <taxon>Vertebrata</taxon>
        <taxon>Euteleostomi</taxon>
        <taxon>Amphibia</taxon>
        <taxon>Batrachia</taxon>
        <taxon>Anura</taxon>
        <taxon>Pipoidea</taxon>
        <taxon>Pipidae</taxon>
        <taxon>Pipinae</taxon>
        <taxon>Hymenochirus</taxon>
    </lineage>
</organism>
<proteinExistence type="predicted"/>
<evidence type="ECO:0000313" key="10">
    <source>
        <dbReference type="Proteomes" id="UP000812440"/>
    </source>
</evidence>
<dbReference type="InterPro" id="IPR019734">
    <property type="entry name" value="TPR_rpt"/>
</dbReference>
<evidence type="ECO:0000256" key="3">
    <source>
        <dbReference type="ARBA" id="ARBA00022737"/>
    </source>
</evidence>
<accession>A0A8T2JEU5</accession>
<dbReference type="InterPro" id="IPR051982">
    <property type="entry name" value="CiliaryAsmbly_MitoImport"/>
</dbReference>
<comment type="subcellular location">
    <subcellularLocation>
        <location evidence="1">Cytoplasm</location>
    </subcellularLocation>
</comment>
<dbReference type="Pfam" id="PF13181">
    <property type="entry name" value="TPR_8"/>
    <property type="match status" value="3"/>
</dbReference>
<feature type="coiled-coil region" evidence="6">
    <location>
        <begin position="158"/>
        <end position="185"/>
    </location>
</feature>
<evidence type="ECO:0000256" key="1">
    <source>
        <dbReference type="ARBA" id="ARBA00004496"/>
    </source>
</evidence>
<feature type="domain" description="RNA-polymerase II-associated protein 3-like C-terminal" evidence="8">
    <location>
        <begin position="808"/>
        <end position="900"/>
    </location>
</feature>
<feature type="compositionally biased region" description="Low complexity" evidence="7">
    <location>
        <begin position="608"/>
        <end position="617"/>
    </location>
</feature>
<keyword evidence="3" id="KW-0677">Repeat</keyword>
<dbReference type="GO" id="GO:0005829">
    <property type="term" value="C:cytosol"/>
    <property type="evidence" value="ECO:0007669"/>
    <property type="project" value="TreeGrafter"/>
</dbReference>
<feature type="compositionally biased region" description="Polar residues" evidence="7">
    <location>
        <begin position="393"/>
        <end position="411"/>
    </location>
</feature>
<evidence type="ECO:0000256" key="4">
    <source>
        <dbReference type="ARBA" id="ARBA00022803"/>
    </source>
</evidence>
<evidence type="ECO:0000259" key="8">
    <source>
        <dbReference type="Pfam" id="PF13877"/>
    </source>
</evidence>
<evidence type="ECO:0000256" key="7">
    <source>
        <dbReference type="SAM" id="MobiDB-lite"/>
    </source>
</evidence>
<evidence type="ECO:0000313" key="9">
    <source>
        <dbReference type="EMBL" id="KAG8441810.1"/>
    </source>
</evidence>
<feature type="compositionally biased region" description="Basic and acidic residues" evidence="7">
    <location>
        <begin position="431"/>
        <end position="443"/>
    </location>
</feature>
<protein>
    <recommendedName>
        <fullName evidence="8">RNA-polymerase II-associated protein 3-like C-terminal domain-containing protein</fullName>
    </recommendedName>
</protein>
<sequence length="922" mass="104913">MSAQETTAMFYGTTKSYQIPLEHLDYRYIENSSDVKHLEKILRVLRSGEEGNYPELTAFCEKRIENLAPHSRALRKDKPPATAADFTLEDWQHIDKDLKEWFTEIKKKDQQESVFQRDTEHLPSVRSFFTFPADSKHKEKEKIQVLKKVPRDYKEWDRFDVEKELSQTEKNMEKKKEETNSKTTEIKKTIDTTGIRPEQRKLIADNEKEKGNEAFRCGDYKEAIVYYSRSLSVLPTIAAYNNRAQAEIKLKNWHNALMDCVKVLDLDAGNVKAYLRRATVHRNLGNHKEALRDLKTVLNQEPDNPLAKKSVAEVEALLQKEEKEIQRKGRKIVIQDIEGSDEEYEGHSVPTKEAGVSEGGEPVGERTEMGNANNAKSFPGKNLPKFKEIGNPKQETPAQNGVNKDCSNGKQPKNKCEDQDRQKQCVPAPQAEDRSESGSKEVKPSSLPLTAATKLKSEGNQLFKNGQFGEATIKYSEAIENGKNSGEQNAEELAILYSNRAACHLKDGNCRECIEDCNRALELQPFSVKPLLRRAMANETLERYRPAYVDFKTALQIDRSLQIANDSINRITRTLIEQDGPNWREKLPPVPTVPVSIHLQEHGEVSESNSNNNNSNNFVHPLPAVQGRLPDEQLQALKKKGNECVKTGQYREAVKNYTECLMLNSEECTLYTNRALCYLKLSQYEEARNDCESALQRDNVNVKALYRRAQAFRGLKEYQKCASDLQRVILLDPGITEAKKQLEEVTPFLNSEDCTENGQRKQRKKIQIQEVDETDENTCNETSSTSNHCNTQEGIPPFTTKARSPIQKPSNAHEFDQLINEIKAMKDEALCAELLSIIEPKDLPLYLSSKLEGDTIPIIVQALKHYLLDKNPNLVYQHLLYLSKAERFKVTVLFLNKSEKDEIKDLVQSLSGGNVTVGFRGC</sequence>
<keyword evidence="2" id="KW-0963">Cytoplasm</keyword>